<dbReference type="PATRIC" id="fig|1705561.3.peg.712"/>
<dbReference type="Gene3D" id="3.40.1000.10">
    <property type="entry name" value="Mog1/PsbP, alpha/beta/alpha sandwich"/>
    <property type="match status" value="1"/>
</dbReference>
<name>A0A0M9BS02_9BACL</name>
<proteinExistence type="predicted"/>
<keyword evidence="1" id="KW-0732">Signal</keyword>
<dbReference type="PROSITE" id="PS51257">
    <property type="entry name" value="PROKAR_LIPOPROTEIN"/>
    <property type="match status" value="1"/>
</dbReference>
<dbReference type="OrthoDB" id="2467186at2"/>
<gene>
    <name evidence="2" type="ORF">AMS66_05100</name>
</gene>
<dbReference type="AlphaFoldDB" id="A0A0M9BS02"/>
<reference evidence="2 3" key="1">
    <citation type="submission" date="2015-08" db="EMBL/GenBank/DDBJ databases">
        <title>Draft genome sequence of cellulolytic and xylanolytic Paenibacillus sp. A59, isolated from a decaying forest soil from Patagonia, Argentina.</title>
        <authorList>
            <person name="Ghio S."/>
            <person name="Caceres A.M."/>
            <person name="Talia P."/>
            <person name="Grasso D."/>
            <person name="Campos E."/>
        </authorList>
    </citation>
    <scope>NUCLEOTIDE SEQUENCE [LARGE SCALE GENOMIC DNA]</scope>
    <source>
        <strain evidence="2 3">A59</strain>
    </source>
</reference>
<dbReference type="EMBL" id="LITU01000036">
    <property type="protein sequence ID" value="KOY17629.1"/>
    <property type="molecule type" value="Genomic_DNA"/>
</dbReference>
<dbReference type="Proteomes" id="UP000037688">
    <property type="component" value="Unassembled WGS sequence"/>
</dbReference>
<keyword evidence="3" id="KW-1185">Reference proteome</keyword>
<accession>A0A0M9BS02</accession>
<evidence type="ECO:0000313" key="3">
    <source>
        <dbReference type="Proteomes" id="UP000037688"/>
    </source>
</evidence>
<protein>
    <submittedName>
        <fullName evidence="2">Uncharacterized protein</fullName>
    </submittedName>
</protein>
<sequence length="374" mass="40022">MKKLITILALAALLSACGNSETAKTADSQNSEATNAIETVSTEAKGTKYTTYSGEGFSFSYPDSWKTVDTSQMNMPVIKAAFSDQSSSAPFADNINLTIEANSSGSSNPEEFANNTVDYYMQNGSTIGISDYKKTSYTNKPYKESNAGVLQGSYKHSSGTDVILVQYLIPTNTELYSMTLTYAKDTYNQEEVNEILGSLSITASLDQTVQTATDGNSSAVASAADFFNDLTPFVTSDAAVLDQVSYDFIANHSDLFPASTSELRKNAKGLVNSKVTTRHLNKNVANYYEHFVKVSGQVVQVEEDNSLGSTFSIVLVMDDNGNYVTAIYPSTTGDLLDGDYATVIGAPIANYSFQNVGGGYTNSTLIGASLVVAD</sequence>
<evidence type="ECO:0000256" key="1">
    <source>
        <dbReference type="SAM" id="SignalP"/>
    </source>
</evidence>
<feature type="chain" id="PRO_5005832599" evidence="1">
    <location>
        <begin position="26"/>
        <end position="374"/>
    </location>
</feature>
<feature type="signal peptide" evidence="1">
    <location>
        <begin position="1"/>
        <end position="25"/>
    </location>
</feature>
<comment type="caution">
    <text evidence="2">The sequence shown here is derived from an EMBL/GenBank/DDBJ whole genome shotgun (WGS) entry which is preliminary data.</text>
</comment>
<dbReference type="RefSeq" id="WP_053779758.1">
    <property type="nucleotide sequence ID" value="NZ_LITU01000036.1"/>
</dbReference>
<evidence type="ECO:0000313" key="2">
    <source>
        <dbReference type="EMBL" id="KOY17629.1"/>
    </source>
</evidence>
<organism evidence="2 3">
    <name type="scientific">Paenibacillus xylanivorans</name>
    <dbReference type="NCBI Taxonomy" id="1705561"/>
    <lineage>
        <taxon>Bacteria</taxon>
        <taxon>Bacillati</taxon>
        <taxon>Bacillota</taxon>
        <taxon>Bacilli</taxon>
        <taxon>Bacillales</taxon>
        <taxon>Paenibacillaceae</taxon>
        <taxon>Paenibacillus</taxon>
    </lineage>
</organism>